<organism evidence="4 5">
    <name type="scientific">Halopseudomonas yangmingensis</name>
    <dbReference type="NCBI Taxonomy" id="1720063"/>
    <lineage>
        <taxon>Bacteria</taxon>
        <taxon>Pseudomonadati</taxon>
        <taxon>Pseudomonadota</taxon>
        <taxon>Gammaproteobacteria</taxon>
        <taxon>Pseudomonadales</taxon>
        <taxon>Pseudomonadaceae</taxon>
        <taxon>Halopseudomonas</taxon>
    </lineage>
</organism>
<dbReference type="Proteomes" id="UP000243629">
    <property type="component" value="Unassembled WGS sequence"/>
</dbReference>
<evidence type="ECO:0000313" key="5">
    <source>
        <dbReference type="Proteomes" id="UP000243629"/>
    </source>
</evidence>
<evidence type="ECO:0000256" key="1">
    <source>
        <dbReference type="SAM" id="MobiDB-lite"/>
    </source>
</evidence>
<dbReference type="OrthoDB" id="490569at2"/>
<evidence type="ECO:0000256" key="2">
    <source>
        <dbReference type="SAM" id="SignalP"/>
    </source>
</evidence>
<accession>A0A1I4NP93</accession>
<dbReference type="InterPro" id="IPR018637">
    <property type="entry name" value="DUF2059"/>
</dbReference>
<dbReference type="STRING" id="1720063.SAMN05216217_101449"/>
<evidence type="ECO:0000313" key="4">
    <source>
        <dbReference type="EMBL" id="SFM17150.1"/>
    </source>
</evidence>
<feature type="chain" id="PRO_5017225315" description="DUF2059 domain-containing protein" evidence="2">
    <location>
        <begin position="21"/>
        <end position="184"/>
    </location>
</feature>
<feature type="region of interest" description="Disordered" evidence="1">
    <location>
        <begin position="160"/>
        <end position="184"/>
    </location>
</feature>
<dbReference type="EMBL" id="FOUI01000001">
    <property type="protein sequence ID" value="SFM17150.1"/>
    <property type="molecule type" value="Genomic_DNA"/>
</dbReference>
<reference evidence="5" key="1">
    <citation type="submission" date="2016-10" db="EMBL/GenBank/DDBJ databases">
        <authorList>
            <person name="Varghese N."/>
            <person name="Submissions S."/>
        </authorList>
    </citation>
    <scope>NUCLEOTIDE SEQUENCE [LARGE SCALE GENOMIC DNA]</scope>
    <source>
        <strain evidence="5">DSM 24213</strain>
    </source>
</reference>
<evidence type="ECO:0000259" key="3">
    <source>
        <dbReference type="Pfam" id="PF09832"/>
    </source>
</evidence>
<dbReference type="Pfam" id="PF09832">
    <property type="entry name" value="DUF2059"/>
    <property type="match status" value="1"/>
</dbReference>
<proteinExistence type="predicted"/>
<dbReference type="RefSeq" id="WP_143069548.1">
    <property type="nucleotide sequence ID" value="NZ_FOUI01000001.1"/>
</dbReference>
<feature type="domain" description="DUF2059" evidence="3">
    <location>
        <begin position="91"/>
        <end position="149"/>
    </location>
</feature>
<dbReference type="AlphaFoldDB" id="A0A1I4NP93"/>
<keyword evidence="5" id="KW-1185">Reference proteome</keyword>
<gene>
    <name evidence="4" type="ORF">SAMN05216217_101449</name>
</gene>
<name>A0A1I4NP93_9GAMM</name>
<keyword evidence="2" id="KW-0732">Signal</keyword>
<protein>
    <recommendedName>
        <fullName evidence="3">DUF2059 domain-containing protein</fullName>
    </recommendedName>
</protein>
<feature type="signal peptide" evidence="2">
    <location>
        <begin position="1"/>
        <end position="20"/>
    </location>
</feature>
<sequence>MTKLLFCLLPVLWLASPAHAADTDAAQRAAAERFLRLARAEGMTAPLYDQVGRLMHARFAQLGGSLQYEDVLRDYQQQARALLDQELAWETLREPLIELYLPLFTTEEFEQLSAFYESEVGRRLMDNLQMLSSESMALVNQRWEQRLAPRMQDLLEQMADEIEQRQAPVGGLPVTPAQESPEQP</sequence>